<keyword evidence="3" id="KW-0963">Cytoplasm</keyword>
<accession>A0A1R2CVI8</accession>
<evidence type="ECO:0000256" key="1">
    <source>
        <dbReference type="ARBA" id="ARBA00004138"/>
    </source>
</evidence>
<keyword evidence="8" id="KW-1185">Reference proteome</keyword>
<protein>
    <submittedName>
        <fullName evidence="7">Uncharacterized protein</fullName>
    </submittedName>
</protein>
<evidence type="ECO:0000256" key="2">
    <source>
        <dbReference type="ARBA" id="ARBA00004245"/>
    </source>
</evidence>
<dbReference type="InterPro" id="IPR029214">
    <property type="entry name" value="CFAP144"/>
</dbReference>
<dbReference type="GO" id="GO:0005856">
    <property type="term" value="C:cytoskeleton"/>
    <property type="evidence" value="ECO:0007669"/>
    <property type="project" value="UniProtKB-SubCell"/>
</dbReference>
<reference evidence="7 8" key="1">
    <citation type="submission" date="2016-11" db="EMBL/GenBank/DDBJ databases">
        <title>The macronuclear genome of Stentor coeruleus: a giant cell with tiny introns.</title>
        <authorList>
            <person name="Slabodnick M."/>
            <person name="Ruby J.G."/>
            <person name="Reiff S.B."/>
            <person name="Swart E.C."/>
            <person name="Gosai S."/>
            <person name="Prabakaran S."/>
            <person name="Witkowska E."/>
            <person name="Larue G.E."/>
            <person name="Fisher S."/>
            <person name="Freeman R.M."/>
            <person name="Gunawardena J."/>
            <person name="Chu W."/>
            <person name="Stover N.A."/>
            <person name="Gregory B.D."/>
            <person name="Nowacki M."/>
            <person name="Derisi J."/>
            <person name="Roy S.W."/>
            <person name="Marshall W.F."/>
            <person name="Sood P."/>
        </authorList>
    </citation>
    <scope>NUCLEOTIDE SEQUENCE [LARGE SCALE GENOMIC DNA]</scope>
    <source>
        <strain evidence="7">WM001</strain>
    </source>
</reference>
<evidence type="ECO:0000256" key="4">
    <source>
        <dbReference type="ARBA" id="ARBA00023212"/>
    </source>
</evidence>
<keyword evidence="4" id="KW-0206">Cytoskeleton</keyword>
<sequence length="155" mass="18150">MAKRDRPSSARVSTEVQKLIIHREYLKWNKRYEEFSGKYRINPITMNAISQKPTQVNPTKLGAIRYEPTVYRDPIEEAFSSEYIRKAIERDTMTPSDKYRGPQTSNQEIGWYTFANKRPTSAFFNSSKSMCKETVFAEEYLKTVGKSPFKVRSRN</sequence>
<name>A0A1R2CVI8_9CILI</name>
<organism evidence="7 8">
    <name type="scientific">Stentor coeruleus</name>
    <dbReference type="NCBI Taxonomy" id="5963"/>
    <lineage>
        <taxon>Eukaryota</taxon>
        <taxon>Sar</taxon>
        <taxon>Alveolata</taxon>
        <taxon>Ciliophora</taxon>
        <taxon>Postciliodesmatophora</taxon>
        <taxon>Heterotrichea</taxon>
        <taxon>Heterotrichida</taxon>
        <taxon>Stentoridae</taxon>
        <taxon>Stentor</taxon>
    </lineage>
</organism>
<dbReference type="AlphaFoldDB" id="A0A1R2CVI8"/>
<dbReference type="PANTHER" id="PTHR33865:SF3">
    <property type="entry name" value="PROTEIN FAM183B"/>
    <property type="match status" value="1"/>
</dbReference>
<dbReference type="Pfam" id="PF14886">
    <property type="entry name" value="FAM183"/>
    <property type="match status" value="1"/>
</dbReference>
<proteinExistence type="inferred from homology"/>
<comment type="caution">
    <text evidence="7">The sequence shown here is derived from an EMBL/GenBank/DDBJ whole genome shotgun (WGS) entry which is preliminary data.</text>
</comment>
<comment type="subcellular location">
    <subcellularLocation>
        <location evidence="1">Cell projection</location>
        <location evidence="1">Cilium</location>
    </subcellularLocation>
    <subcellularLocation>
        <location evidence="2">Cytoplasm</location>
        <location evidence="2">Cytoskeleton</location>
    </subcellularLocation>
</comment>
<keyword evidence="5" id="KW-0966">Cell projection</keyword>
<evidence type="ECO:0000313" key="7">
    <source>
        <dbReference type="EMBL" id="OMJ93026.1"/>
    </source>
</evidence>
<dbReference type="PANTHER" id="PTHR33865">
    <property type="entry name" value="PROTEIN FAM183B"/>
    <property type="match status" value="1"/>
</dbReference>
<dbReference type="Proteomes" id="UP000187209">
    <property type="component" value="Unassembled WGS sequence"/>
</dbReference>
<dbReference type="GO" id="GO:0097546">
    <property type="term" value="C:ciliary base"/>
    <property type="evidence" value="ECO:0007669"/>
    <property type="project" value="TreeGrafter"/>
</dbReference>
<dbReference type="OrthoDB" id="283491at2759"/>
<evidence type="ECO:0000313" key="8">
    <source>
        <dbReference type="Proteomes" id="UP000187209"/>
    </source>
</evidence>
<evidence type="ECO:0000256" key="6">
    <source>
        <dbReference type="ARBA" id="ARBA00034777"/>
    </source>
</evidence>
<gene>
    <name evidence="7" type="ORF">SteCoe_4107</name>
</gene>
<comment type="similarity">
    <text evidence="6">Belongs to the CFAP144 family.</text>
</comment>
<evidence type="ECO:0000256" key="5">
    <source>
        <dbReference type="ARBA" id="ARBA00023273"/>
    </source>
</evidence>
<evidence type="ECO:0000256" key="3">
    <source>
        <dbReference type="ARBA" id="ARBA00022490"/>
    </source>
</evidence>
<dbReference type="EMBL" id="MPUH01000050">
    <property type="protein sequence ID" value="OMJ93026.1"/>
    <property type="molecule type" value="Genomic_DNA"/>
</dbReference>